<evidence type="ECO:0000313" key="15">
    <source>
        <dbReference type="EMBL" id="SDY20159.1"/>
    </source>
</evidence>
<comment type="similarity">
    <text evidence="11 12">Belongs to the class-II aminoacyl-tRNA synthetase family. ProS type 1 subfamily.</text>
</comment>
<dbReference type="EC" id="6.1.1.15" evidence="12"/>
<reference evidence="16" key="1">
    <citation type="submission" date="2016-10" db="EMBL/GenBank/DDBJ databases">
        <authorList>
            <person name="Varghese N."/>
            <person name="Submissions S."/>
        </authorList>
    </citation>
    <scope>NUCLEOTIDE SEQUENCE [LARGE SCALE GENOMIC DNA]</scope>
    <source>
        <strain evidence="16">DSM 45245</strain>
    </source>
</reference>
<dbReference type="EMBL" id="FNPH01000001">
    <property type="protein sequence ID" value="SDY20159.1"/>
    <property type="molecule type" value="Genomic_DNA"/>
</dbReference>
<dbReference type="SUPFAM" id="SSF55681">
    <property type="entry name" value="Class II aaRS and biotin synthetases"/>
    <property type="match status" value="1"/>
</dbReference>
<proteinExistence type="inferred from homology"/>
<dbReference type="InterPro" id="IPR006195">
    <property type="entry name" value="aa-tRNA-synth_II"/>
</dbReference>
<comment type="subunit">
    <text evidence="2 12">Homodimer.</text>
</comment>
<dbReference type="InterPro" id="IPR004500">
    <property type="entry name" value="Pro-tRNA-synth_IIa_bac-type"/>
</dbReference>
<dbReference type="GO" id="GO:0005524">
    <property type="term" value="F:ATP binding"/>
    <property type="evidence" value="ECO:0007669"/>
    <property type="project" value="UniProtKB-UniRule"/>
</dbReference>
<dbReference type="GO" id="GO:0005829">
    <property type="term" value="C:cytosol"/>
    <property type="evidence" value="ECO:0007669"/>
    <property type="project" value="TreeGrafter"/>
</dbReference>
<keyword evidence="16" id="KW-1185">Reference proteome</keyword>
<name>A0A1H3HZ98_9ACTN</name>
<evidence type="ECO:0000259" key="14">
    <source>
        <dbReference type="PROSITE" id="PS50862"/>
    </source>
</evidence>
<dbReference type="InterPro" id="IPR004154">
    <property type="entry name" value="Anticodon-bd"/>
</dbReference>
<comment type="domain">
    <text evidence="12">Consists of three domains: the N-terminal catalytic domain, the editing domain and the C-terminal anticodon-binding domain.</text>
</comment>
<dbReference type="Pfam" id="PF00587">
    <property type="entry name" value="tRNA-synt_2b"/>
    <property type="match status" value="1"/>
</dbReference>
<evidence type="ECO:0000256" key="5">
    <source>
        <dbReference type="ARBA" id="ARBA00022741"/>
    </source>
</evidence>
<evidence type="ECO:0000313" key="16">
    <source>
        <dbReference type="Proteomes" id="UP000242415"/>
    </source>
</evidence>
<organism evidence="15 16">
    <name type="scientific">Micromonospora pattaloongensis</name>
    <dbReference type="NCBI Taxonomy" id="405436"/>
    <lineage>
        <taxon>Bacteria</taxon>
        <taxon>Bacillati</taxon>
        <taxon>Actinomycetota</taxon>
        <taxon>Actinomycetes</taxon>
        <taxon>Micromonosporales</taxon>
        <taxon>Micromonosporaceae</taxon>
        <taxon>Micromonospora</taxon>
    </lineage>
</organism>
<dbReference type="Gene3D" id="3.40.50.800">
    <property type="entry name" value="Anticodon-binding domain"/>
    <property type="match status" value="1"/>
</dbReference>
<evidence type="ECO:0000256" key="7">
    <source>
        <dbReference type="ARBA" id="ARBA00022917"/>
    </source>
</evidence>
<dbReference type="InterPro" id="IPR023717">
    <property type="entry name" value="Pro-tRNA-Synthase_IIa_type1"/>
</dbReference>
<feature type="region of interest" description="Disordered" evidence="13">
    <location>
        <begin position="269"/>
        <end position="290"/>
    </location>
</feature>
<dbReference type="AlphaFoldDB" id="A0A1H3HZ98"/>
<dbReference type="Gene3D" id="3.30.930.10">
    <property type="entry name" value="Bira Bifunctional Protein, Domain 2"/>
    <property type="match status" value="2"/>
</dbReference>
<evidence type="ECO:0000256" key="8">
    <source>
        <dbReference type="ARBA" id="ARBA00023146"/>
    </source>
</evidence>
<comment type="subcellular location">
    <subcellularLocation>
        <location evidence="1 12">Cytoplasm</location>
    </subcellularLocation>
</comment>
<dbReference type="PROSITE" id="PS50862">
    <property type="entry name" value="AA_TRNA_LIGASE_II"/>
    <property type="match status" value="1"/>
</dbReference>
<dbReference type="PRINTS" id="PR01046">
    <property type="entry name" value="TRNASYNTHPRO"/>
</dbReference>
<dbReference type="STRING" id="405436.SAMN05444365_1011030"/>
<dbReference type="NCBIfam" id="NF006625">
    <property type="entry name" value="PRK09194.1"/>
    <property type="match status" value="1"/>
</dbReference>
<evidence type="ECO:0000256" key="12">
    <source>
        <dbReference type="HAMAP-Rule" id="MF_01569"/>
    </source>
</evidence>
<keyword evidence="4 12" id="KW-0436">Ligase</keyword>
<dbReference type="InterPro" id="IPR002314">
    <property type="entry name" value="aa-tRNA-synt_IIb"/>
</dbReference>
<keyword evidence="3 12" id="KW-0963">Cytoplasm</keyword>
<dbReference type="FunFam" id="3.30.930.10:FF:000065">
    <property type="entry name" value="Proline--tRNA ligase"/>
    <property type="match status" value="1"/>
</dbReference>
<evidence type="ECO:0000256" key="13">
    <source>
        <dbReference type="SAM" id="MobiDB-lite"/>
    </source>
</evidence>
<dbReference type="InterPro" id="IPR036621">
    <property type="entry name" value="Anticodon-bd_dom_sf"/>
</dbReference>
<dbReference type="GO" id="GO:0002161">
    <property type="term" value="F:aminoacyl-tRNA deacylase activity"/>
    <property type="evidence" value="ECO:0007669"/>
    <property type="project" value="InterPro"/>
</dbReference>
<evidence type="ECO:0000256" key="6">
    <source>
        <dbReference type="ARBA" id="ARBA00022840"/>
    </source>
</evidence>
<dbReference type="Pfam" id="PF03129">
    <property type="entry name" value="HGTP_anticodon"/>
    <property type="match status" value="1"/>
</dbReference>
<dbReference type="NCBIfam" id="TIGR00409">
    <property type="entry name" value="proS_fam_II"/>
    <property type="match status" value="1"/>
</dbReference>
<dbReference type="FunFam" id="3.30.930.10:FF:000066">
    <property type="entry name" value="Proline--tRNA ligase"/>
    <property type="match status" value="1"/>
</dbReference>
<dbReference type="Proteomes" id="UP000242415">
    <property type="component" value="Unassembled WGS sequence"/>
</dbReference>
<evidence type="ECO:0000256" key="10">
    <source>
        <dbReference type="ARBA" id="ARBA00053664"/>
    </source>
</evidence>
<evidence type="ECO:0000256" key="9">
    <source>
        <dbReference type="ARBA" id="ARBA00047671"/>
    </source>
</evidence>
<comment type="catalytic activity">
    <reaction evidence="9 12">
        <text>tRNA(Pro) + L-proline + ATP = L-prolyl-tRNA(Pro) + AMP + diphosphate</text>
        <dbReference type="Rhea" id="RHEA:14305"/>
        <dbReference type="Rhea" id="RHEA-COMP:9700"/>
        <dbReference type="Rhea" id="RHEA-COMP:9702"/>
        <dbReference type="ChEBI" id="CHEBI:30616"/>
        <dbReference type="ChEBI" id="CHEBI:33019"/>
        <dbReference type="ChEBI" id="CHEBI:60039"/>
        <dbReference type="ChEBI" id="CHEBI:78442"/>
        <dbReference type="ChEBI" id="CHEBI:78532"/>
        <dbReference type="ChEBI" id="CHEBI:456215"/>
        <dbReference type="EC" id="6.1.1.15"/>
    </reaction>
</comment>
<dbReference type="GO" id="GO:0004827">
    <property type="term" value="F:proline-tRNA ligase activity"/>
    <property type="evidence" value="ECO:0007669"/>
    <property type="project" value="UniProtKB-UniRule"/>
</dbReference>
<accession>A0A1H3HZ98</accession>
<keyword evidence="7 12" id="KW-0648">Protein biosynthesis</keyword>
<dbReference type="InterPro" id="IPR002316">
    <property type="entry name" value="Pro-tRNA-ligase_IIa"/>
</dbReference>
<evidence type="ECO:0000256" key="1">
    <source>
        <dbReference type="ARBA" id="ARBA00004496"/>
    </source>
</evidence>
<dbReference type="SUPFAM" id="SSF55826">
    <property type="entry name" value="YbaK/ProRS associated domain"/>
    <property type="match status" value="1"/>
</dbReference>
<dbReference type="InterPro" id="IPR044140">
    <property type="entry name" value="ProRS_anticodon_short"/>
</dbReference>
<dbReference type="InterPro" id="IPR045864">
    <property type="entry name" value="aa-tRNA-synth_II/BPL/LPL"/>
</dbReference>
<sequence length="610" mass="65886">MRVAGRTGDVAHAAPPNLIDTGSAACHAARMLLRMSTLLLRTLRDDPAEAEVPSHRLLLRAGYIRRAASGGYTWLPMGKLVLDRVTQVVREEMTAIGGQEVHFPALLPRQPYETSGRWAEYGDDIFTLADRRGAEHLLAPTHEEMAALLVRDLFTSYRDFPVTLFQVQTKFRDEARPRAGLLRGREFLMKDAYSFDLDETGLQAAYDRHRAAYRRIFDRLGLDYTVVAAMSGAMGGSASEEFLAATPVGEDTYVGCTGCDYAANTEAVTTPAPPAGDPDAHPAPTVHDTPDTPTIATLVALANERRLGDRADWTAGATLKNVVVTVTRPGAEEPELLVIGVPGDREVDLKRVNAALHPATVAMFDDFAARPELVRGYIGPQLLAKQGLRYLVDPRVSPGTAWLTGANEPGRHAVNVVCGRDFTPDGVIEAADVRAGDPCPRCGAALSMRRGIEIGHIFQLGRRFTDAFEVDALGPEGKPVRLLMGCYGIGVSRAVAAIAEQHHDERGLTWPAAVAPCDVHVIPAGKGPQIDAALRLAGELSARGRRVLVDDRPHVSAGVKFTDAELIGIPRAVVVGRRLTDGYVELRDRRTGERTEVGVGDIVTHVLDGV</sequence>
<dbReference type="InterPro" id="IPR007214">
    <property type="entry name" value="YbaK/aa-tRNA-synth-assoc-dom"/>
</dbReference>
<keyword evidence="5 12" id="KW-0547">Nucleotide-binding</keyword>
<keyword evidence="8 12" id="KW-0030">Aminoacyl-tRNA synthetase</keyword>
<dbReference type="PANTHER" id="PTHR42753:SF2">
    <property type="entry name" value="PROLINE--TRNA LIGASE"/>
    <property type="match status" value="1"/>
</dbReference>
<dbReference type="Gene3D" id="3.90.960.10">
    <property type="entry name" value="YbaK/aminoacyl-tRNA synthetase-associated domain"/>
    <property type="match status" value="1"/>
</dbReference>
<feature type="domain" description="Aminoacyl-transfer RNA synthetases class-II family profile" evidence="14">
    <location>
        <begin position="65"/>
        <end position="511"/>
    </location>
</feature>
<dbReference type="HAMAP" id="MF_01569">
    <property type="entry name" value="Pro_tRNA_synth_type1"/>
    <property type="match status" value="1"/>
</dbReference>
<dbReference type="SUPFAM" id="SSF52954">
    <property type="entry name" value="Class II aaRS ABD-related"/>
    <property type="match status" value="1"/>
</dbReference>
<dbReference type="InterPro" id="IPR036754">
    <property type="entry name" value="YbaK/aa-tRNA-synt-asso_dom_sf"/>
</dbReference>
<dbReference type="Pfam" id="PF04073">
    <property type="entry name" value="tRNA_edit"/>
    <property type="match status" value="1"/>
</dbReference>
<dbReference type="GO" id="GO:0006433">
    <property type="term" value="P:prolyl-tRNA aminoacylation"/>
    <property type="evidence" value="ECO:0007669"/>
    <property type="project" value="UniProtKB-UniRule"/>
</dbReference>
<evidence type="ECO:0000256" key="3">
    <source>
        <dbReference type="ARBA" id="ARBA00022490"/>
    </source>
</evidence>
<comment type="function">
    <text evidence="10 12">Catalyzes the attachment of proline to tRNA(Pro) in a two-step reaction: proline is first activated by ATP to form Pro-AMP and then transferred to the acceptor end of tRNA(Pro). As ProRS can inadvertently accommodate and process non-cognate amino acids such as alanine and cysteine, to avoid such errors it has two additional distinct editing activities against alanine. One activity is designated as 'pretransfer' editing and involves the tRNA(Pro)-independent hydrolysis of activated Ala-AMP. The other activity is designated 'posttransfer' editing and involves deacylation of mischarged Ala-tRNA(Pro). The misacylated Cys-tRNA(Pro) is not edited by ProRS.</text>
</comment>
<evidence type="ECO:0000256" key="4">
    <source>
        <dbReference type="ARBA" id="ARBA00022598"/>
    </source>
</evidence>
<gene>
    <name evidence="12" type="primary">proS</name>
    <name evidence="15" type="ORF">SAMN05444365_1011030</name>
</gene>
<dbReference type="PANTHER" id="PTHR42753">
    <property type="entry name" value="MITOCHONDRIAL RIBOSOME PROTEIN L39/PROLYL-TRNA LIGASE FAMILY MEMBER"/>
    <property type="match status" value="1"/>
</dbReference>
<protein>
    <recommendedName>
        <fullName evidence="12">Proline--tRNA ligase</fullName>
        <ecNumber evidence="12">6.1.1.15</ecNumber>
    </recommendedName>
    <alternativeName>
        <fullName evidence="12">Prolyl-tRNA synthetase</fullName>
        <shortName evidence="12">ProRS</shortName>
    </alternativeName>
</protein>
<evidence type="ECO:0000256" key="2">
    <source>
        <dbReference type="ARBA" id="ARBA00011738"/>
    </source>
</evidence>
<evidence type="ECO:0000256" key="11">
    <source>
        <dbReference type="ARBA" id="ARBA00060755"/>
    </source>
</evidence>
<dbReference type="CDD" id="cd00861">
    <property type="entry name" value="ProRS_anticodon_short"/>
    <property type="match status" value="1"/>
</dbReference>
<dbReference type="InterPro" id="IPR050062">
    <property type="entry name" value="Pro-tRNA_synthetase"/>
</dbReference>
<keyword evidence="6 12" id="KW-0067">ATP-binding</keyword>